<dbReference type="Gene3D" id="3.40.50.10190">
    <property type="entry name" value="BRCT domain"/>
    <property type="match status" value="5"/>
</dbReference>
<feature type="compositionally biased region" description="Polar residues" evidence="1">
    <location>
        <begin position="968"/>
        <end position="978"/>
    </location>
</feature>
<feature type="compositionally biased region" description="Basic and acidic residues" evidence="1">
    <location>
        <begin position="1110"/>
        <end position="1119"/>
    </location>
</feature>
<feature type="compositionally biased region" description="Low complexity" evidence="1">
    <location>
        <begin position="1226"/>
        <end position="1244"/>
    </location>
</feature>
<evidence type="ECO:0000313" key="4">
    <source>
        <dbReference type="Proteomes" id="UP000054477"/>
    </source>
</evidence>
<evidence type="ECO:0000256" key="1">
    <source>
        <dbReference type="SAM" id="MobiDB-lite"/>
    </source>
</evidence>
<feature type="domain" description="BRCT" evidence="2">
    <location>
        <begin position="379"/>
        <end position="457"/>
    </location>
</feature>
<dbReference type="GO" id="GO:1990683">
    <property type="term" value="P:DNA double-strand break attachment to nuclear envelope"/>
    <property type="evidence" value="ECO:0007669"/>
    <property type="project" value="TreeGrafter"/>
</dbReference>
<dbReference type="InterPro" id="IPR053036">
    <property type="entry name" value="CellCycle_DNARepair_Reg"/>
</dbReference>
<feature type="domain" description="BRCT" evidence="2">
    <location>
        <begin position="11"/>
        <end position="98"/>
    </location>
</feature>
<gene>
    <name evidence="3" type="ORF">K443DRAFT_684887</name>
</gene>
<reference evidence="4" key="2">
    <citation type="submission" date="2015-01" db="EMBL/GenBank/DDBJ databases">
        <title>Evolutionary Origins and Diversification of the Mycorrhizal Mutualists.</title>
        <authorList>
            <consortium name="DOE Joint Genome Institute"/>
            <consortium name="Mycorrhizal Genomics Consortium"/>
            <person name="Kohler A."/>
            <person name="Kuo A."/>
            <person name="Nagy L.G."/>
            <person name="Floudas D."/>
            <person name="Copeland A."/>
            <person name="Barry K.W."/>
            <person name="Cichocki N."/>
            <person name="Veneault-Fourrey C."/>
            <person name="LaButti K."/>
            <person name="Lindquist E.A."/>
            <person name="Lipzen A."/>
            <person name="Lundell T."/>
            <person name="Morin E."/>
            <person name="Murat C."/>
            <person name="Riley R."/>
            <person name="Ohm R."/>
            <person name="Sun H."/>
            <person name="Tunlid A."/>
            <person name="Henrissat B."/>
            <person name="Grigoriev I.V."/>
            <person name="Hibbett D.S."/>
            <person name="Martin F."/>
        </authorList>
    </citation>
    <scope>NUCLEOTIDE SEQUENCE [LARGE SCALE GENOMIC DNA]</scope>
    <source>
        <strain evidence="4">LaAM-08-1</strain>
    </source>
</reference>
<evidence type="ECO:0000259" key="2">
    <source>
        <dbReference type="PROSITE" id="PS50172"/>
    </source>
</evidence>
<feature type="region of interest" description="Disordered" evidence="1">
    <location>
        <begin position="500"/>
        <end position="525"/>
    </location>
</feature>
<dbReference type="InterPro" id="IPR001357">
    <property type="entry name" value="BRCT_dom"/>
</dbReference>
<dbReference type="GO" id="GO:0035361">
    <property type="term" value="C:Cul8-RING ubiquitin ligase complex"/>
    <property type="evidence" value="ECO:0007669"/>
    <property type="project" value="TreeGrafter"/>
</dbReference>
<feature type="compositionally biased region" description="Basic residues" evidence="1">
    <location>
        <begin position="1363"/>
        <end position="1373"/>
    </location>
</feature>
<sequence length="1618" mass="176759">MNQNNDEQPNAGMQLLASVRYFLSSSLPQDRQDDLRQVLGSNGATAAAKLKDATHIITNSHRFEGSGEVEAGVNVVTDQWVDRSLVLGKMQQPQFYSPDPAMIFSGVVACAAELPTSDLEVLSAGITGLGGQWRTGLTKDVTHLFAITPNSQKYATALHFQELTQVKVVLPHWFDDAVRLGMGGLSIAPYEWPDPPLLKGKHGVNYGAKKDDGTEQDEAKKSLYATAVMYTPAHGSSPPIRPPSPGGMDMDNNTHLNNVWGGRRILLSRTLRLFAGRRDAVEVGIRRSGGEIVRYAGDDEEDEEDPDEEIQEQKEWEMDRKEADVLKECDILVTRWRSGRPYVRAFRNGKTIGTLAWVFHVQSTGILSRPLDQLLHYPVPKKPIENFSLHEITVTNYTGEAREYLKKLITAMGATFTPSMTGKNTVLIAAFLSGTKATKALSWSIPVVNHTWLEDCFVQWRNLTVGVEKYIVFPPGVDFSTHLGERGVGVGRGIEEEVKEMGDDDDEGGEAVQEAEGPRGTDASMREVQGLVDGDVHMVDEESKEHYGMDVDGPAPGEDFRFDEDEDEEEEMHRPEVKSKPNGALSSVKKVPATSSPSKPSSSTAKLITRKSPVKLVPVAIPPKTPTKNKAKAKELEPELSPLSPVKSVVRSPVKSPVKSAPASPAKAAQVKSKSGPSSKKAVRTHEEDEDEESEEEEAVIHVKSKPGLTSKKKPSTRTHEEEQEEEEEDEEKVTPAVKPKSKAAASSKSKPGPSSKRAPARSNEEDEEEVEVTAPAIKSKSKLGSSSKGKSTRTQDAEDDEEEEEEERVSAAKSRSGSSSKRKPFQTGEEDEDEVQITPARKKASRAVVSDVSDQDASEEEEIVKPAKKPTKSVATTSSSAKKPVATTSSSAKKSVTATLSSAKPKVSGKAATAKKAPPSEESDEEQKMDVDEDDDDSDIVLVEEVKHRKKLVKRVTRDAEEGDINGSATKSSSILKTTKGDARTRVKKKKVDERKSKTKATETDEEQQTEEEEEEEEGAPKKKEKPKSKAAPPKKPTSTKRTKITPVQYNPDSDEPPVGKLKKLEVHADEDSDADLPAPPPKRKAAAKDGLASGSTTKARTTVIPEENNVKTKEKNVKVNGKAKAKEPDSSGEEEVEEEVQEEEEEEEERLKVKKAVLKRTESIKAAARERGHDSPSRAPTSKAKATPNAEGSTSKQQSSVKNKGTPATSTSAKAKPQPKVKKAPVPTEEATPTPSISTAPPRRNAATKATQKLRDVIMPDMNNFEQQMKKSRKSGGGVNGMGWDDGGTRESSVGKKRRRASEVGSDRMDVDGEQEEEEEENVVREKKRVKLSAGPVGKGKGKERAVSSDDEEEEEQSRKSPVKGKGKSKRKQAEPEDDEDATPPPVTVSKGTKSKKAEEVDNDPSSKSSSKKPVRVMTTQVTLGDDVIKALTKLGVKMTTRPSECTHLLAAQLVRTEKFLCALSGSPFILTDKWATASAAAKKLLPEKDFILRDKAGEKKYNVNLAKSLKQAKESGGKLLEGKTFYITPRIKIDVKLLRNVIIANGGQVGNSAPTARILGANPDRYIISCVEDISIWRPIYSQNFPIYTQELVLNGALRQEVEFDNDEYRVEGSF</sequence>
<reference evidence="3 4" key="1">
    <citation type="submission" date="2014-04" db="EMBL/GenBank/DDBJ databases">
        <authorList>
            <consortium name="DOE Joint Genome Institute"/>
            <person name="Kuo A."/>
            <person name="Kohler A."/>
            <person name="Nagy L.G."/>
            <person name="Floudas D."/>
            <person name="Copeland A."/>
            <person name="Barry K.W."/>
            <person name="Cichocki N."/>
            <person name="Veneault-Fourrey C."/>
            <person name="LaButti K."/>
            <person name="Lindquist E.A."/>
            <person name="Lipzen A."/>
            <person name="Lundell T."/>
            <person name="Morin E."/>
            <person name="Murat C."/>
            <person name="Sun H."/>
            <person name="Tunlid A."/>
            <person name="Henrissat B."/>
            <person name="Grigoriev I.V."/>
            <person name="Hibbett D.S."/>
            <person name="Martin F."/>
            <person name="Nordberg H.P."/>
            <person name="Cantor M.N."/>
            <person name="Hua S.X."/>
        </authorList>
    </citation>
    <scope>NUCLEOTIDE SEQUENCE [LARGE SCALE GENOMIC DNA]</scope>
    <source>
        <strain evidence="3 4">LaAM-08-1</strain>
    </source>
</reference>
<keyword evidence="4" id="KW-1185">Reference proteome</keyword>
<dbReference type="PANTHER" id="PTHR47667">
    <property type="entry name" value="REGULATOR OF TY1 TRANSPOSITION PROTEIN 107"/>
    <property type="match status" value="1"/>
</dbReference>
<dbReference type="Pfam" id="PF16589">
    <property type="entry name" value="BRCT_2"/>
    <property type="match status" value="1"/>
</dbReference>
<dbReference type="GO" id="GO:0005634">
    <property type="term" value="C:nucleus"/>
    <property type="evidence" value="ECO:0007669"/>
    <property type="project" value="TreeGrafter"/>
</dbReference>
<feature type="compositionally biased region" description="Basic and acidic residues" evidence="1">
    <location>
        <begin position="1161"/>
        <end position="1178"/>
    </location>
</feature>
<feature type="compositionally biased region" description="Basic and acidic residues" evidence="1">
    <location>
        <begin position="980"/>
        <end position="1004"/>
    </location>
</feature>
<proteinExistence type="predicted"/>
<feature type="compositionally biased region" description="Low complexity" evidence="1">
    <location>
        <begin position="873"/>
        <end position="905"/>
    </location>
</feature>
<dbReference type="STRING" id="1095629.A0A0C9WIH6"/>
<dbReference type="HOGENOM" id="CLU_002149_1_0_1"/>
<feature type="compositionally biased region" description="Acidic residues" evidence="1">
    <location>
        <begin position="688"/>
        <end position="698"/>
    </location>
</feature>
<name>A0A0C9WIH6_9AGAR</name>
<dbReference type="Proteomes" id="UP000054477">
    <property type="component" value="Unassembled WGS sequence"/>
</dbReference>
<feature type="compositionally biased region" description="Low complexity" evidence="1">
    <location>
        <begin position="586"/>
        <end position="606"/>
    </location>
</feature>
<feature type="domain" description="BRCT" evidence="2">
    <location>
        <begin position="1428"/>
        <end position="1495"/>
    </location>
</feature>
<feature type="compositionally biased region" description="Acidic residues" evidence="1">
    <location>
        <begin position="298"/>
        <end position="310"/>
    </location>
</feature>
<dbReference type="GO" id="GO:0006302">
    <property type="term" value="P:double-strand break repair"/>
    <property type="evidence" value="ECO:0007669"/>
    <property type="project" value="TreeGrafter"/>
</dbReference>
<feature type="compositionally biased region" description="Acidic residues" evidence="1">
    <location>
        <begin position="561"/>
        <end position="570"/>
    </location>
</feature>
<feature type="compositionally biased region" description="Acidic residues" evidence="1">
    <location>
        <begin position="798"/>
        <end position="808"/>
    </location>
</feature>
<feature type="region of interest" description="Disordered" evidence="1">
    <location>
        <begin position="545"/>
        <end position="1419"/>
    </location>
</feature>
<feature type="compositionally biased region" description="Acidic residues" evidence="1">
    <location>
        <begin position="1005"/>
        <end position="1019"/>
    </location>
</feature>
<feature type="compositionally biased region" description="Gly residues" evidence="1">
    <location>
        <begin position="1277"/>
        <end position="1288"/>
    </location>
</feature>
<feature type="compositionally biased region" description="Basic and acidic residues" evidence="1">
    <location>
        <begin position="1303"/>
        <end position="1313"/>
    </location>
</feature>
<evidence type="ECO:0000313" key="3">
    <source>
        <dbReference type="EMBL" id="KIJ92959.1"/>
    </source>
</evidence>
<protein>
    <recommendedName>
        <fullName evidence="2">BRCT domain-containing protein</fullName>
    </recommendedName>
</protein>
<feature type="compositionally biased region" description="Low complexity" evidence="1">
    <location>
        <begin position="736"/>
        <end position="758"/>
    </location>
</feature>
<dbReference type="InterPro" id="IPR036420">
    <property type="entry name" value="BRCT_dom_sf"/>
</dbReference>
<dbReference type="Pfam" id="PF16770">
    <property type="entry name" value="RTT107_BRCT_5"/>
    <property type="match status" value="1"/>
</dbReference>
<feature type="compositionally biased region" description="Polar residues" evidence="1">
    <location>
        <begin position="1192"/>
        <end position="1214"/>
    </location>
</feature>
<feature type="compositionally biased region" description="Acidic residues" evidence="1">
    <location>
        <begin position="1314"/>
        <end position="1323"/>
    </location>
</feature>
<accession>A0A0C9WIH6</accession>
<dbReference type="CDD" id="cd17743">
    <property type="entry name" value="BRCT_BRC1_like_rpt5"/>
    <property type="match status" value="1"/>
</dbReference>
<feature type="compositionally biased region" description="Acidic residues" evidence="1">
    <location>
        <begin position="922"/>
        <end position="940"/>
    </location>
</feature>
<dbReference type="PROSITE" id="PS50172">
    <property type="entry name" value="BRCT"/>
    <property type="match status" value="4"/>
</dbReference>
<dbReference type="CDD" id="cd18436">
    <property type="entry name" value="BRCT_BRC1_like_rpt2"/>
    <property type="match status" value="1"/>
</dbReference>
<dbReference type="PANTHER" id="PTHR47667:SF1">
    <property type="entry name" value="REGULATOR OF TY1 TRANSPOSITION PROTEIN 107"/>
    <property type="match status" value="1"/>
</dbReference>
<organism evidence="3 4">
    <name type="scientific">Laccaria amethystina LaAM-08-1</name>
    <dbReference type="NCBI Taxonomy" id="1095629"/>
    <lineage>
        <taxon>Eukaryota</taxon>
        <taxon>Fungi</taxon>
        <taxon>Dikarya</taxon>
        <taxon>Basidiomycota</taxon>
        <taxon>Agaricomycotina</taxon>
        <taxon>Agaricomycetes</taxon>
        <taxon>Agaricomycetidae</taxon>
        <taxon>Agaricales</taxon>
        <taxon>Agaricineae</taxon>
        <taxon>Hydnangiaceae</taxon>
        <taxon>Laccaria</taxon>
    </lineage>
</organism>
<feature type="compositionally biased region" description="Acidic residues" evidence="1">
    <location>
        <begin position="1132"/>
        <end position="1150"/>
    </location>
</feature>
<feature type="compositionally biased region" description="Low complexity" evidence="1">
    <location>
        <begin position="639"/>
        <end position="675"/>
    </location>
</feature>
<feature type="region of interest" description="Disordered" evidence="1">
    <location>
        <begin position="297"/>
        <end position="317"/>
    </location>
</feature>
<dbReference type="CDD" id="cd18432">
    <property type="entry name" value="BRCT_PAXIP1_rpt6_like"/>
    <property type="match status" value="1"/>
</dbReference>
<dbReference type="EMBL" id="KN838873">
    <property type="protein sequence ID" value="KIJ92959.1"/>
    <property type="molecule type" value="Genomic_DNA"/>
</dbReference>
<dbReference type="SMART" id="SM00292">
    <property type="entry name" value="BRCT"/>
    <property type="match status" value="4"/>
</dbReference>
<dbReference type="OrthoDB" id="342264at2759"/>
<feature type="domain" description="BRCT" evidence="2">
    <location>
        <begin position="99"/>
        <end position="179"/>
    </location>
</feature>
<dbReference type="SUPFAM" id="SSF52113">
    <property type="entry name" value="BRCT domain"/>
    <property type="match status" value="4"/>
</dbReference>
<feature type="compositionally biased region" description="Acidic residues" evidence="1">
    <location>
        <begin position="722"/>
        <end position="732"/>
    </location>
</feature>
<feature type="compositionally biased region" description="Acidic residues" evidence="1">
    <location>
        <begin position="854"/>
        <end position="863"/>
    </location>
</feature>
<dbReference type="Pfam" id="PF12738">
    <property type="entry name" value="PTCB-BRCT"/>
    <property type="match status" value="2"/>
</dbReference>